<dbReference type="Pfam" id="PF13400">
    <property type="entry name" value="Tad"/>
    <property type="match status" value="1"/>
</dbReference>
<dbReference type="RefSeq" id="WP_342636368.1">
    <property type="nucleotide sequence ID" value="NZ_SMBK01000008.1"/>
</dbReference>
<evidence type="ECO:0000313" key="5">
    <source>
        <dbReference type="Proteomes" id="UP000295507"/>
    </source>
</evidence>
<feature type="transmembrane region" description="Helical" evidence="1">
    <location>
        <begin position="32"/>
        <end position="54"/>
    </location>
</feature>
<evidence type="ECO:0000313" key="6">
    <source>
        <dbReference type="Proteomes" id="UP000295547"/>
    </source>
</evidence>
<evidence type="ECO:0000313" key="3">
    <source>
        <dbReference type="EMBL" id="TCU23768.1"/>
    </source>
</evidence>
<evidence type="ECO:0000259" key="2">
    <source>
        <dbReference type="Pfam" id="PF13400"/>
    </source>
</evidence>
<keyword evidence="6" id="KW-1185">Reference proteome</keyword>
<dbReference type="EMBL" id="SMBJ01000007">
    <property type="protein sequence ID" value="TCU23768.1"/>
    <property type="molecule type" value="Genomic_DNA"/>
</dbReference>
<gene>
    <name evidence="4" type="ORF">EV129_108123</name>
    <name evidence="3" type="ORF">EV130_107122</name>
</gene>
<organism evidence="3 6">
    <name type="scientific">Rhizobium azibense</name>
    <dbReference type="NCBI Taxonomy" id="1136135"/>
    <lineage>
        <taxon>Bacteria</taxon>
        <taxon>Pseudomonadati</taxon>
        <taxon>Pseudomonadota</taxon>
        <taxon>Alphaproteobacteria</taxon>
        <taxon>Hyphomicrobiales</taxon>
        <taxon>Rhizobiaceae</taxon>
        <taxon>Rhizobium/Agrobacterium group</taxon>
        <taxon>Rhizobium</taxon>
    </lineage>
</organism>
<comment type="caution">
    <text evidence="3">The sequence shown here is derived from an EMBL/GenBank/DDBJ whole genome shotgun (WGS) entry which is preliminary data.</text>
</comment>
<evidence type="ECO:0000256" key="1">
    <source>
        <dbReference type="SAM" id="Phobius"/>
    </source>
</evidence>
<keyword evidence="1" id="KW-1133">Transmembrane helix</keyword>
<accession>A0A4R3QNS9</accession>
<keyword evidence="1" id="KW-0812">Transmembrane</keyword>
<dbReference type="EMBL" id="SMBK01000008">
    <property type="protein sequence ID" value="TCU36037.1"/>
    <property type="molecule type" value="Genomic_DNA"/>
</dbReference>
<name>A0A4R3QNS9_9HYPH</name>
<dbReference type="InterPro" id="IPR028087">
    <property type="entry name" value="Tad_N"/>
</dbReference>
<dbReference type="Proteomes" id="UP000295547">
    <property type="component" value="Unassembled WGS sequence"/>
</dbReference>
<sequence length="427" mass="45282">MSSWATWNWGIRMGEFLKRHFDRLIRDEGGNFTILTAAAIVPLLGAASIAIDFVNARFEADKLQEALDSATLAAVRLYGEGYSEAEATQLANEMFFGNYQTAGIVNEANDAMTPAEEPPSLQIAYSMAGQQVFATANYAVDYDPVFLTRLSFPISRRSSTAYQAGNEACILALSPTADRAFEVTGSSKVDTSNCAITANSHSNEAIYVGGSGSLKTECLYTPGKVAASPYKIDLECDKPYEGTAAALDPFRFKTMPKAGTLAKNNASGELEPGTYKGLQVKGNVTLQPGDYIINGGKLSFGSQSVVTGEGVTFFLLNGAEIDIHGGSTVNVTAPTSGPWAGFVFVADRDNTASAVINGNSNSNISGIIYMPAAEEIQYSGNGTTSGDCVRIIGQKITMTGNSTFKLECKSELANNEINNPGAVQLVQ</sequence>
<protein>
    <submittedName>
        <fullName evidence="3">Putative Flp pilus-assembly TadE/G-like protein</fullName>
    </submittedName>
</protein>
<keyword evidence="1" id="KW-0472">Membrane</keyword>
<evidence type="ECO:0000313" key="4">
    <source>
        <dbReference type="EMBL" id="TCU36037.1"/>
    </source>
</evidence>
<dbReference type="AlphaFoldDB" id="A0A4R3QNS9"/>
<proteinExistence type="predicted"/>
<feature type="domain" description="Putative Flp pilus-assembly TadG-like N-terminal" evidence="2">
    <location>
        <begin position="30"/>
        <end position="76"/>
    </location>
</feature>
<dbReference type="Proteomes" id="UP000295507">
    <property type="component" value="Unassembled WGS sequence"/>
</dbReference>
<reference evidence="5 6" key="1">
    <citation type="submission" date="2019-03" db="EMBL/GenBank/DDBJ databases">
        <title>Genomic Encyclopedia of Type Strains, Phase IV (KMG-V): Genome sequencing to study the core and pangenomes of soil and plant-associated prokaryotes.</title>
        <authorList>
            <person name="Whitman W."/>
        </authorList>
    </citation>
    <scope>NUCLEOTIDE SEQUENCE [LARGE SCALE GENOMIC DNA]</scope>
    <source>
        <strain evidence="3 6">Gr42</strain>
        <strain evidence="4 5">IE4868</strain>
    </source>
</reference>